<proteinExistence type="predicted"/>
<organism evidence="1 2">
    <name type="scientific">Mesonia ostreae</name>
    <dbReference type="NCBI Taxonomy" id="861110"/>
    <lineage>
        <taxon>Bacteria</taxon>
        <taxon>Pseudomonadati</taxon>
        <taxon>Bacteroidota</taxon>
        <taxon>Flavobacteriia</taxon>
        <taxon>Flavobacteriales</taxon>
        <taxon>Flavobacteriaceae</taxon>
        <taxon>Mesonia</taxon>
    </lineage>
</organism>
<dbReference type="EMBL" id="JAVRBG010000002">
    <property type="protein sequence ID" value="MDT0293517.1"/>
    <property type="molecule type" value="Genomic_DNA"/>
</dbReference>
<gene>
    <name evidence="1" type="ORF">RLT85_02600</name>
</gene>
<accession>A0ABU2KFM5</accession>
<keyword evidence="2" id="KW-1185">Reference proteome</keyword>
<protein>
    <submittedName>
        <fullName evidence="1">Uncharacterized protein</fullName>
    </submittedName>
</protein>
<dbReference type="RefSeq" id="WP_311400494.1">
    <property type="nucleotide sequence ID" value="NZ_JAVRBG010000002.1"/>
</dbReference>
<evidence type="ECO:0000313" key="1">
    <source>
        <dbReference type="EMBL" id="MDT0293517.1"/>
    </source>
</evidence>
<sequence>MKSYENNKKEAGLKLKKQKRENALDIISKSFQKNINANCLNGSGSILINL</sequence>
<reference evidence="2" key="1">
    <citation type="submission" date="2023-07" db="EMBL/GenBank/DDBJ databases">
        <title>Isolating and identifying novel microbial strains from the Mariana Trench.</title>
        <authorList>
            <person name="Fu H."/>
        </authorList>
    </citation>
    <scope>NUCLEOTIDE SEQUENCE [LARGE SCALE GENOMIC DNA]</scope>
    <source>
        <strain evidence="2">T-y2</strain>
    </source>
</reference>
<comment type="caution">
    <text evidence="1">The sequence shown here is derived from an EMBL/GenBank/DDBJ whole genome shotgun (WGS) entry which is preliminary data.</text>
</comment>
<dbReference type="Proteomes" id="UP001182991">
    <property type="component" value="Unassembled WGS sequence"/>
</dbReference>
<evidence type="ECO:0000313" key="2">
    <source>
        <dbReference type="Proteomes" id="UP001182991"/>
    </source>
</evidence>
<name>A0ABU2KFM5_9FLAO</name>